<keyword evidence="4 8" id="KW-0812">Transmembrane</keyword>
<dbReference type="PANTHER" id="PTHR32309:SF31">
    <property type="entry name" value="CAPSULAR EXOPOLYSACCHARIDE FAMILY"/>
    <property type="match status" value="1"/>
</dbReference>
<evidence type="ECO:0000256" key="6">
    <source>
        <dbReference type="ARBA" id="ARBA00023136"/>
    </source>
</evidence>
<comment type="caution">
    <text evidence="10">The sequence shown here is derived from an EMBL/GenBank/DDBJ whole genome shotgun (WGS) entry which is preliminary data.</text>
</comment>
<dbReference type="InterPro" id="IPR050445">
    <property type="entry name" value="Bact_polysacc_biosynth/exp"/>
</dbReference>
<organism evidence="10 11">
    <name type="scientific">Streptomyces capoamus</name>
    <dbReference type="NCBI Taxonomy" id="68183"/>
    <lineage>
        <taxon>Bacteria</taxon>
        <taxon>Bacillati</taxon>
        <taxon>Actinomycetota</taxon>
        <taxon>Actinomycetes</taxon>
        <taxon>Kitasatosporales</taxon>
        <taxon>Streptomycetaceae</taxon>
        <taxon>Streptomyces</taxon>
    </lineage>
</organism>
<evidence type="ECO:0000256" key="5">
    <source>
        <dbReference type="ARBA" id="ARBA00022989"/>
    </source>
</evidence>
<reference evidence="11" key="1">
    <citation type="journal article" date="2019" name="Int. J. Syst. Evol. Microbiol.">
        <title>The Global Catalogue of Microorganisms (GCM) 10K type strain sequencing project: providing services to taxonomists for standard genome sequencing and annotation.</title>
        <authorList>
            <consortium name="The Broad Institute Genomics Platform"/>
            <consortium name="The Broad Institute Genome Sequencing Center for Infectious Disease"/>
            <person name="Wu L."/>
            <person name="Ma J."/>
        </authorList>
    </citation>
    <scope>NUCLEOTIDE SEQUENCE [LARGE SCALE GENOMIC DNA]</scope>
    <source>
        <strain evidence="11">JCM 4253</strain>
    </source>
</reference>
<dbReference type="AlphaFoldDB" id="A0A919BZ45"/>
<comment type="similarity">
    <text evidence="2">Belongs to the CpsC/CapA family.</text>
</comment>
<feature type="transmembrane region" description="Helical" evidence="8">
    <location>
        <begin position="230"/>
        <end position="250"/>
    </location>
</feature>
<dbReference type="EMBL" id="BNBF01000001">
    <property type="protein sequence ID" value="GHG34504.1"/>
    <property type="molecule type" value="Genomic_DNA"/>
</dbReference>
<keyword evidence="11" id="KW-1185">Reference proteome</keyword>
<protein>
    <submittedName>
        <fullName evidence="10">Membrane-bound polysaccharide biosynthesis protein</fullName>
    </submittedName>
</protein>
<keyword evidence="3" id="KW-1003">Cell membrane</keyword>
<dbReference type="InterPro" id="IPR003856">
    <property type="entry name" value="LPS_length_determ_N"/>
</dbReference>
<dbReference type="Proteomes" id="UP000619355">
    <property type="component" value="Unassembled WGS sequence"/>
</dbReference>
<sequence length="450" mass="47815">MSDDTIRLVTIGRMVRRRWRLLVLLALVGALAGYGTSLLFPPRYTTSASVLLPGAWEERELLTQTEIATSSVVADRAAAKLGWAGVDGRELRDRVSARAADGNIIDISGTAETPERAQQLSDQVARQFVSFATEIVGDNTDPEAAAQLEALRQTVKQTSRRITELAGAADPGRTVESVQARTDLEKLRTTLQEAITKLDQADPAANKAGMVVMGPAPRPAGEAPPTRTQLAAGGALLFLLLGFIGLLTAARLNRRPRTEPEIAAALGSAVLGSVDVPEERPQDRGPRTRIRRLLGIDVRWDMPAPHSSDETARQLRYRRVCARVRDRLPAPRRLLVVVPDGDGTARRAAEQLVAAAGSDPLLRVAEVSLSEPVVPDREHESGVLAVVSAGRWTAGELAGVTEACADARHKVVGIVVAGTVRVRAARSAGRPRDAAGPPLAVGADAGGGTR</sequence>
<dbReference type="RefSeq" id="WP_189977693.1">
    <property type="nucleotide sequence ID" value="NZ_BNBF01000001.1"/>
</dbReference>
<proteinExistence type="inferred from homology"/>
<gene>
    <name evidence="10" type="ORF">GCM10018980_04150</name>
</gene>
<feature type="region of interest" description="Disordered" evidence="7">
    <location>
        <begin position="426"/>
        <end position="450"/>
    </location>
</feature>
<feature type="domain" description="Polysaccharide chain length determinant N-terminal" evidence="9">
    <location>
        <begin position="4"/>
        <end position="60"/>
    </location>
</feature>
<accession>A0A919BZ45</accession>
<evidence type="ECO:0000256" key="2">
    <source>
        <dbReference type="ARBA" id="ARBA00006683"/>
    </source>
</evidence>
<evidence type="ECO:0000259" key="9">
    <source>
        <dbReference type="Pfam" id="PF02706"/>
    </source>
</evidence>
<evidence type="ECO:0000256" key="7">
    <source>
        <dbReference type="SAM" id="MobiDB-lite"/>
    </source>
</evidence>
<keyword evidence="5 8" id="KW-1133">Transmembrane helix</keyword>
<evidence type="ECO:0000256" key="1">
    <source>
        <dbReference type="ARBA" id="ARBA00004651"/>
    </source>
</evidence>
<dbReference type="PANTHER" id="PTHR32309">
    <property type="entry name" value="TYROSINE-PROTEIN KINASE"/>
    <property type="match status" value="1"/>
</dbReference>
<evidence type="ECO:0000256" key="8">
    <source>
        <dbReference type="SAM" id="Phobius"/>
    </source>
</evidence>
<evidence type="ECO:0000256" key="4">
    <source>
        <dbReference type="ARBA" id="ARBA00022692"/>
    </source>
</evidence>
<evidence type="ECO:0000313" key="11">
    <source>
        <dbReference type="Proteomes" id="UP000619355"/>
    </source>
</evidence>
<name>A0A919BZ45_9ACTN</name>
<dbReference type="GO" id="GO:0005886">
    <property type="term" value="C:plasma membrane"/>
    <property type="evidence" value="ECO:0007669"/>
    <property type="project" value="UniProtKB-SubCell"/>
</dbReference>
<evidence type="ECO:0000313" key="10">
    <source>
        <dbReference type="EMBL" id="GHG34504.1"/>
    </source>
</evidence>
<keyword evidence="6 8" id="KW-0472">Membrane</keyword>
<feature type="transmembrane region" description="Helical" evidence="8">
    <location>
        <begin position="21"/>
        <end position="40"/>
    </location>
</feature>
<dbReference type="Pfam" id="PF02706">
    <property type="entry name" value="Wzz"/>
    <property type="match status" value="1"/>
</dbReference>
<evidence type="ECO:0000256" key="3">
    <source>
        <dbReference type="ARBA" id="ARBA00022475"/>
    </source>
</evidence>
<comment type="subcellular location">
    <subcellularLocation>
        <location evidence="1">Cell membrane</location>
        <topology evidence="1">Multi-pass membrane protein</topology>
    </subcellularLocation>
</comment>